<dbReference type="EMBL" id="JRJU01000010">
    <property type="protein sequence ID" value="KHF40278.1"/>
    <property type="molecule type" value="Genomic_DNA"/>
</dbReference>
<dbReference type="STRING" id="333138.LQ50_09755"/>
<proteinExistence type="predicted"/>
<feature type="domain" description="YdbS-like PH" evidence="2">
    <location>
        <begin position="64"/>
        <end position="142"/>
    </location>
</feature>
<dbReference type="AlphaFoldDB" id="A0A0B0ICH8"/>
<keyword evidence="1" id="KW-0812">Transmembrane</keyword>
<dbReference type="PANTHER" id="PTHR34473:SF2">
    <property type="entry name" value="UPF0699 TRANSMEMBRANE PROTEIN YDBT"/>
    <property type="match status" value="1"/>
</dbReference>
<keyword evidence="4" id="KW-1185">Reference proteome</keyword>
<feature type="transmembrane region" description="Helical" evidence="1">
    <location>
        <begin position="7"/>
        <end position="35"/>
    </location>
</feature>
<accession>A0A0B0ICH8</accession>
<feature type="transmembrane region" description="Helical" evidence="1">
    <location>
        <begin position="174"/>
        <end position="198"/>
    </location>
</feature>
<dbReference type="InterPro" id="IPR005182">
    <property type="entry name" value="YdbS-like_PH"/>
</dbReference>
<sequence length="480" mass="54290">MSELKRLHVAAIFVSFLTTLRSFLLPFILTFFLGSTSDSNGFFRFEYIWLGILIFVIISGIVNWFTFRYRIVEGELYIQKGLLIKKKRYIQQKRVQSIDVTAGVFQRLFGLVKVRIETAGGGAEPEVSLIAITREEAEGIRSELLKKHHDLSMNEEIQKEDQAEFSWQLSSSRLVIAALTSSGLGLTISAVAALFTQVEQFLPEAIYEQIFGFLSDSGVAIIFVIIVFVVFISWCISFIGTLLKYGRFNIEKFNNELVISRGLLERRQLTIHTDKVTAVRVVRNIFRQPFGFGSVYVESAGGGTNDEQLSTVLLPITNDEEMSGVLSKVLPEYADYFHVTPVPKRSLIRFFIRAVAIPLVVTVLIGLFIHPVGYYGFILVALCFVLGLLQYKDAGAGMNHTHIWIRYRKISQMLVVSEKSKIQAVEIHSSFFQRRKQLASFRFSILSSVVGKSFTVVDLDQYQASGMLAWYSSRANVIDE</sequence>
<evidence type="ECO:0000256" key="1">
    <source>
        <dbReference type="SAM" id="Phobius"/>
    </source>
</evidence>
<dbReference type="OrthoDB" id="2195155at2"/>
<feature type="transmembrane region" description="Helical" evidence="1">
    <location>
        <begin position="218"/>
        <end position="243"/>
    </location>
</feature>
<dbReference type="InterPro" id="IPR014529">
    <property type="entry name" value="UCP026631"/>
</dbReference>
<dbReference type="PANTHER" id="PTHR34473">
    <property type="entry name" value="UPF0699 TRANSMEMBRANE PROTEIN YDBS"/>
    <property type="match status" value="1"/>
</dbReference>
<evidence type="ECO:0000313" key="4">
    <source>
        <dbReference type="Proteomes" id="UP000030832"/>
    </source>
</evidence>
<evidence type="ECO:0000313" key="3">
    <source>
        <dbReference type="EMBL" id="KHF40278.1"/>
    </source>
</evidence>
<comment type="caution">
    <text evidence="3">The sequence shown here is derived from an EMBL/GenBank/DDBJ whole genome shotgun (WGS) entry which is preliminary data.</text>
</comment>
<dbReference type="Pfam" id="PF03703">
    <property type="entry name" value="bPH_2"/>
    <property type="match status" value="2"/>
</dbReference>
<dbReference type="Proteomes" id="UP000030832">
    <property type="component" value="Unassembled WGS sequence"/>
</dbReference>
<evidence type="ECO:0000259" key="2">
    <source>
        <dbReference type="Pfam" id="PF03703"/>
    </source>
</evidence>
<feature type="transmembrane region" description="Helical" evidence="1">
    <location>
        <begin position="47"/>
        <end position="67"/>
    </location>
</feature>
<keyword evidence="1" id="KW-1133">Transmembrane helix</keyword>
<feature type="transmembrane region" description="Helical" evidence="1">
    <location>
        <begin position="374"/>
        <end position="391"/>
    </location>
</feature>
<gene>
    <name evidence="3" type="ORF">LQ50_09755</name>
</gene>
<reference evidence="3 4" key="1">
    <citation type="submission" date="2014-09" db="EMBL/GenBank/DDBJ databases">
        <title>Genome sequencing and annotation of Bacillus Okhensis strain Kh10-101T.</title>
        <authorList>
            <person name="Prakash J.S."/>
        </authorList>
    </citation>
    <scope>NUCLEOTIDE SEQUENCE [LARGE SCALE GENOMIC DNA]</scope>
    <source>
        <strain evidence="4">Kh10-101T</strain>
    </source>
</reference>
<dbReference type="PIRSF" id="PIRSF026631">
    <property type="entry name" value="UCP026631"/>
    <property type="match status" value="1"/>
</dbReference>
<protein>
    <recommendedName>
        <fullName evidence="2">YdbS-like PH domain-containing protein</fullName>
    </recommendedName>
</protein>
<keyword evidence="1" id="KW-0472">Membrane</keyword>
<dbReference type="RefSeq" id="WP_034628400.1">
    <property type="nucleotide sequence ID" value="NZ_JRJU01000010.1"/>
</dbReference>
<feature type="transmembrane region" description="Helical" evidence="1">
    <location>
        <begin position="350"/>
        <end position="368"/>
    </location>
</feature>
<name>A0A0B0ICH8_9BACI</name>
<feature type="domain" description="YdbS-like PH" evidence="2">
    <location>
        <begin position="253"/>
        <end position="315"/>
    </location>
</feature>
<organism evidence="3 4">
    <name type="scientific">Halalkalibacter okhensis</name>
    <dbReference type="NCBI Taxonomy" id="333138"/>
    <lineage>
        <taxon>Bacteria</taxon>
        <taxon>Bacillati</taxon>
        <taxon>Bacillota</taxon>
        <taxon>Bacilli</taxon>
        <taxon>Bacillales</taxon>
        <taxon>Bacillaceae</taxon>
        <taxon>Halalkalibacter</taxon>
    </lineage>
</organism>
<dbReference type="eggNOG" id="COG3428">
    <property type="taxonomic scope" value="Bacteria"/>
</dbReference>